<keyword evidence="5" id="KW-1003">Cell membrane</keyword>
<dbReference type="Gene3D" id="2.60.40.1910">
    <property type="match status" value="1"/>
</dbReference>
<dbReference type="Pfam" id="PF01433">
    <property type="entry name" value="Peptidase_M1"/>
    <property type="match status" value="1"/>
</dbReference>
<dbReference type="Gene3D" id="1.10.390.10">
    <property type="entry name" value="Neutral Protease Domain 2"/>
    <property type="match status" value="1"/>
</dbReference>
<keyword evidence="12 20" id="KW-0862">Zinc</keyword>
<evidence type="ECO:0000256" key="8">
    <source>
        <dbReference type="ARBA" id="ARBA00022692"/>
    </source>
</evidence>
<evidence type="ECO:0000259" key="24">
    <source>
        <dbReference type="Pfam" id="PF11838"/>
    </source>
</evidence>
<evidence type="ECO:0000256" key="21">
    <source>
        <dbReference type="PIRSR" id="PIRSR634016-4"/>
    </source>
</evidence>
<reference evidence="26 27" key="1">
    <citation type="journal article" date="2024" name="BMC Genomics">
        <title>Genome assembly of redclaw crayfish (Cherax quadricarinatus) provides insights into its immune adaptation and hypoxia tolerance.</title>
        <authorList>
            <person name="Liu Z."/>
            <person name="Zheng J."/>
            <person name="Li H."/>
            <person name="Fang K."/>
            <person name="Wang S."/>
            <person name="He J."/>
            <person name="Zhou D."/>
            <person name="Weng S."/>
            <person name="Chi M."/>
            <person name="Gu Z."/>
            <person name="He J."/>
            <person name="Li F."/>
            <person name="Wang M."/>
        </authorList>
    </citation>
    <scope>NUCLEOTIDE SEQUENCE [LARGE SCALE GENOMIC DNA]</scope>
    <source>
        <strain evidence="26">ZL_2023a</strain>
    </source>
</reference>
<evidence type="ECO:0000259" key="25">
    <source>
        <dbReference type="Pfam" id="PF17900"/>
    </source>
</evidence>
<keyword evidence="10" id="KW-0732">Signal</keyword>
<evidence type="ECO:0000256" key="19">
    <source>
        <dbReference type="PIRSR" id="PIRSR634016-1"/>
    </source>
</evidence>
<dbReference type="PANTHER" id="PTHR11533:SF294">
    <property type="entry name" value="THYROTROPIN-RELEASING HORMONE-DEGRADING ECTOENZYME"/>
    <property type="match status" value="1"/>
</dbReference>
<evidence type="ECO:0000256" key="10">
    <source>
        <dbReference type="ARBA" id="ARBA00022729"/>
    </source>
</evidence>
<keyword evidence="18" id="KW-0325">Glycoprotein</keyword>
<keyword evidence="13" id="KW-0735">Signal-anchor</keyword>
<evidence type="ECO:0000256" key="4">
    <source>
        <dbReference type="ARBA" id="ARBA00010136"/>
    </source>
</evidence>
<dbReference type="InterPro" id="IPR024571">
    <property type="entry name" value="ERAP1-like_C_dom"/>
</dbReference>
<evidence type="ECO:0000256" key="15">
    <source>
        <dbReference type="ARBA" id="ARBA00023049"/>
    </source>
</evidence>
<dbReference type="SUPFAM" id="SSF63737">
    <property type="entry name" value="Leukotriene A4 hydrolase N-terminal domain"/>
    <property type="match status" value="1"/>
</dbReference>
<evidence type="ECO:0000259" key="23">
    <source>
        <dbReference type="Pfam" id="PF01433"/>
    </source>
</evidence>
<evidence type="ECO:0000313" key="26">
    <source>
        <dbReference type="EMBL" id="KAK8728892.1"/>
    </source>
</evidence>
<dbReference type="EC" id="3.4.11.-" evidence="22"/>
<feature type="binding site" evidence="20">
    <location>
        <position position="380"/>
    </location>
    <ligand>
        <name>Zn(2+)</name>
        <dbReference type="ChEBI" id="CHEBI:29105"/>
        <note>catalytic</note>
    </ligand>
</feature>
<sequence length="967" mass="110641">MILKKEDAKMWYLVMLAHLASSTTMPTTTSASTAAFPARASFRDASSDIGPINTSLTSTPVPMHVKPEGVRLLKTLKPLHYQVRLQPFINGNFSIHGHVKVDFLVLTATHYVVLHMADIVSLNHTTKVVEKESKQEQRILQQKYSSSRMFYFILLQEALTEDTTYTLSLDFVGTLGEQPRGFYRSSYLKENGERSWVASTQFQSTDARRAFPCFDEPALKATFKIFLARERHMKSLSNMPLISTTPIEGQEGWVWDEFQKSVPMSTYLVAFAVYDFPVRIVNDGTNGTMLRVVTRKAMQGRTTHAGEIALRVLHYYESYFQISFPLPKIDFITVPENSFSAMENWGLITYRESGLLYDPESSSARQKQWTSYLVAHELAHQWFGNLVTLSWWTDLWLNEGFATYMAEYAIDYLEPSRKELEQFVVKRLQSVMTLDALRSSHPVSVAVNDPIQINEIFDVISYNKGASIIRMMSHFLTEIAFRSGLQTYLTQLSFKNADQDDLWQYLTVAAHGEGTLPQHLSVKTIMDTWTLQTGFPVVTVTRVGNTSAVITQEYFVLDVNTLVAREAQTKAHKWWIPVSYTTGENPNFSDTSVKFWLSDDGIEPVSFIGYPQPHHWLIFNIKQTGYYRVNYDEANWDLLTQQLQENHRVIHVTNRAQIIDDAFNLARAGRLSYRIALEVISYLGQEEEYVPWKAAFTNFQYLFDMFSRDPSFGGVRDYLLSVILPLYEKLGFHEAAEEALPTVLLRTNVVTWVCYLGHPHCRLESLSLFRRWKTDPVNFKGISSNIASAVFCTAIREGGEEEWNFAWRYTRANSGVSIPELKDALACTSEIWLLSRYLEGAFTTGSGMRRQDAGRTFTNVAVDGIGTLIAWDFLRANWNRITDYIGTTFFTLPKMVQEVSRSFNTPQLLAELEEFQRVNEGRLLMAERAVAQALESTRINLAWMQKNKAFIVDWLTQKGFSSRLSDI</sequence>
<dbReference type="GO" id="GO:0016285">
    <property type="term" value="F:alanyl aminopeptidase activity"/>
    <property type="evidence" value="ECO:0007669"/>
    <property type="project" value="UniProtKB-EC"/>
</dbReference>
<dbReference type="InterPro" id="IPR034016">
    <property type="entry name" value="M1_APN-typ"/>
</dbReference>
<evidence type="ECO:0000256" key="11">
    <source>
        <dbReference type="ARBA" id="ARBA00022801"/>
    </source>
</evidence>
<dbReference type="GO" id="GO:0042277">
    <property type="term" value="F:peptide binding"/>
    <property type="evidence" value="ECO:0007669"/>
    <property type="project" value="TreeGrafter"/>
</dbReference>
<reference evidence="26" key="2">
    <citation type="submission" date="2024-01" db="EMBL/GenBank/DDBJ databases">
        <authorList>
            <person name="He J."/>
            <person name="Wang M."/>
            <person name="Zheng J."/>
            <person name="Liu Z."/>
        </authorList>
    </citation>
    <scope>NUCLEOTIDE SEQUENCE</scope>
    <source>
        <strain evidence="26">ZL_2023a</strain>
        <tissue evidence="26">Muscle</tissue>
    </source>
</reference>
<keyword evidence="11 22" id="KW-0378">Hydrolase</keyword>
<dbReference type="PRINTS" id="PR00756">
    <property type="entry name" value="ALADIPTASE"/>
</dbReference>
<feature type="site" description="Transition state stabilizer" evidence="21">
    <location>
        <position position="462"/>
    </location>
</feature>
<dbReference type="FunFam" id="1.25.50.20:FF:000001">
    <property type="entry name" value="Aminopeptidase"/>
    <property type="match status" value="1"/>
</dbReference>
<protein>
    <recommendedName>
        <fullName evidence="22">Aminopeptidase</fullName>
        <ecNumber evidence="22">3.4.11.-</ecNumber>
    </recommendedName>
</protein>
<dbReference type="FunFam" id="2.60.40.1910:FF:000008">
    <property type="entry name" value="Aminopeptidase"/>
    <property type="match status" value="1"/>
</dbReference>
<dbReference type="GO" id="GO:0008270">
    <property type="term" value="F:zinc ion binding"/>
    <property type="evidence" value="ECO:0007669"/>
    <property type="project" value="UniProtKB-UniRule"/>
</dbReference>
<dbReference type="Pfam" id="PF11838">
    <property type="entry name" value="ERAP1_C"/>
    <property type="match status" value="1"/>
</dbReference>
<comment type="subcellular location">
    <subcellularLocation>
        <location evidence="3">Cell membrane</location>
        <topology evidence="3">Lipid-anchor</topology>
        <topology evidence="3">GPI-anchor</topology>
    </subcellularLocation>
    <subcellularLocation>
        <location evidence="2">Membrane</location>
        <topology evidence="2">Single-pass type II membrane protein</topology>
    </subcellularLocation>
</comment>
<keyword evidence="7 22" id="KW-0645">Protease</keyword>
<name>A0AAW0WNL9_CHEQU</name>
<keyword evidence="6" id="KW-0449">Lipoprotein</keyword>
<keyword evidence="27" id="KW-1185">Reference proteome</keyword>
<feature type="domain" description="Aminopeptidase N-like N-terminal" evidence="25">
    <location>
        <begin position="77"/>
        <end position="268"/>
    </location>
</feature>
<proteinExistence type="inferred from homology"/>
<dbReference type="GO" id="GO:0006508">
    <property type="term" value="P:proteolysis"/>
    <property type="evidence" value="ECO:0007669"/>
    <property type="project" value="UniProtKB-KW"/>
</dbReference>
<dbReference type="GO" id="GO:0005886">
    <property type="term" value="C:plasma membrane"/>
    <property type="evidence" value="ECO:0007669"/>
    <property type="project" value="UniProtKB-SubCell"/>
</dbReference>
<comment type="caution">
    <text evidence="26">The sequence shown here is derived from an EMBL/GenBank/DDBJ whole genome shotgun (WGS) entry which is preliminary data.</text>
</comment>
<keyword evidence="6" id="KW-0336">GPI-anchor</keyword>
<comment type="cofactor">
    <cofactor evidence="20 22">
        <name>Zn(2+)</name>
        <dbReference type="ChEBI" id="CHEBI:29105"/>
    </cofactor>
    <text evidence="20 22">Binds 1 zinc ion per subunit.</text>
</comment>
<evidence type="ECO:0000256" key="18">
    <source>
        <dbReference type="ARBA" id="ARBA00023180"/>
    </source>
</evidence>
<evidence type="ECO:0000256" key="6">
    <source>
        <dbReference type="ARBA" id="ARBA00022622"/>
    </source>
</evidence>
<dbReference type="Gene3D" id="2.60.40.1730">
    <property type="entry name" value="tricorn interacting facor f3 domain"/>
    <property type="match status" value="1"/>
</dbReference>
<dbReference type="FunFam" id="1.10.390.10:FF:000016">
    <property type="entry name" value="Glutamyl aminopeptidase"/>
    <property type="match status" value="1"/>
</dbReference>
<dbReference type="InterPro" id="IPR014782">
    <property type="entry name" value="Peptidase_M1_dom"/>
</dbReference>
<accession>A0AAW0WNL9</accession>
<feature type="binding site" evidence="20">
    <location>
        <position position="376"/>
    </location>
    <ligand>
        <name>Zn(2+)</name>
        <dbReference type="ChEBI" id="CHEBI:29105"/>
        <note>catalytic</note>
    </ligand>
</feature>
<evidence type="ECO:0000256" key="3">
    <source>
        <dbReference type="ARBA" id="ARBA00004609"/>
    </source>
</evidence>
<comment type="similarity">
    <text evidence="4 22">Belongs to the peptidase M1 family.</text>
</comment>
<dbReference type="InterPro" id="IPR050344">
    <property type="entry name" value="Peptidase_M1_aminopeptidases"/>
</dbReference>
<evidence type="ECO:0000256" key="14">
    <source>
        <dbReference type="ARBA" id="ARBA00022989"/>
    </source>
</evidence>
<keyword evidence="15 22" id="KW-0482">Metalloprotease</keyword>
<evidence type="ECO:0000256" key="20">
    <source>
        <dbReference type="PIRSR" id="PIRSR634016-3"/>
    </source>
</evidence>
<evidence type="ECO:0000256" key="9">
    <source>
        <dbReference type="ARBA" id="ARBA00022723"/>
    </source>
</evidence>
<dbReference type="InterPro" id="IPR027268">
    <property type="entry name" value="Peptidase_M4/M1_CTD_sf"/>
</dbReference>
<keyword evidence="16" id="KW-0472">Membrane</keyword>
<keyword evidence="17" id="KW-1015">Disulfide bond</keyword>
<dbReference type="GO" id="GO:0005737">
    <property type="term" value="C:cytoplasm"/>
    <property type="evidence" value="ECO:0007669"/>
    <property type="project" value="TreeGrafter"/>
</dbReference>
<evidence type="ECO:0000256" key="13">
    <source>
        <dbReference type="ARBA" id="ARBA00022968"/>
    </source>
</evidence>
<feature type="domain" description="ERAP1-like C-terminal" evidence="24">
    <location>
        <begin position="616"/>
        <end position="938"/>
    </location>
</feature>
<evidence type="ECO:0000256" key="16">
    <source>
        <dbReference type="ARBA" id="ARBA00023136"/>
    </source>
</evidence>
<evidence type="ECO:0000256" key="7">
    <source>
        <dbReference type="ARBA" id="ARBA00022670"/>
    </source>
</evidence>
<dbReference type="InterPro" id="IPR001930">
    <property type="entry name" value="Peptidase_M1"/>
</dbReference>
<keyword evidence="14" id="KW-1133">Transmembrane helix</keyword>
<dbReference type="FunFam" id="2.60.40.1730:FF:000012">
    <property type="entry name" value="Aminopeptidase N"/>
    <property type="match status" value="1"/>
</dbReference>
<evidence type="ECO:0000256" key="12">
    <source>
        <dbReference type="ARBA" id="ARBA00022833"/>
    </source>
</evidence>
<dbReference type="GO" id="GO:0043171">
    <property type="term" value="P:peptide catabolic process"/>
    <property type="evidence" value="ECO:0007669"/>
    <property type="project" value="TreeGrafter"/>
</dbReference>
<dbReference type="SUPFAM" id="SSF55486">
    <property type="entry name" value="Metalloproteases ('zincins'), catalytic domain"/>
    <property type="match status" value="1"/>
</dbReference>
<keyword evidence="9 20" id="KW-0479">Metal-binding</keyword>
<evidence type="ECO:0000256" key="5">
    <source>
        <dbReference type="ARBA" id="ARBA00022475"/>
    </source>
</evidence>
<comment type="catalytic activity">
    <reaction evidence="1">
        <text>Release of an N-terminal amino acid, Xaa-|-Yaa- from a peptide, amide or arylamide. Xaa is preferably Ala, but may be most amino acids including Pro (slow action). When a terminal hydrophobic residue is followed by a prolyl residue, the two may be released as an intact Xaa-Pro dipeptide.</text>
        <dbReference type="EC" id="3.4.11.2"/>
    </reaction>
</comment>
<dbReference type="PANTHER" id="PTHR11533">
    <property type="entry name" value="PROTEASE M1 ZINC METALLOPROTEASE"/>
    <property type="match status" value="1"/>
</dbReference>
<evidence type="ECO:0000256" key="1">
    <source>
        <dbReference type="ARBA" id="ARBA00000098"/>
    </source>
</evidence>
<dbReference type="EMBL" id="JARKIK010000069">
    <property type="protein sequence ID" value="KAK8728893.1"/>
    <property type="molecule type" value="Genomic_DNA"/>
</dbReference>
<gene>
    <name evidence="26" type="ORF">OTU49_008846</name>
</gene>
<dbReference type="Gene3D" id="1.25.50.20">
    <property type="match status" value="1"/>
</dbReference>
<keyword evidence="22" id="KW-0031">Aminopeptidase</keyword>
<dbReference type="AlphaFoldDB" id="A0AAW0WNL9"/>
<organism evidence="26 27">
    <name type="scientific">Cherax quadricarinatus</name>
    <name type="common">Australian red claw crayfish</name>
    <dbReference type="NCBI Taxonomy" id="27406"/>
    <lineage>
        <taxon>Eukaryota</taxon>
        <taxon>Metazoa</taxon>
        <taxon>Ecdysozoa</taxon>
        <taxon>Arthropoda</taxon>
        <taxon>Crustacea</taxon>
        <taxon>Multicrustacea</taxon>
        <taxon>Malacostraca</taxon>
        <taxon>Eumalacostraca</taxon>
        <taxon>Eucarida</taxon>
        <taxon>Decapoda</taxon>
        <taxon>Pleocyemata</taxon>
        <taxon>Astacidea</taxon>
        <taxon>Parastacoidea</taxon>
        <taxon>Parastacidae</taxon>
        <taxon>Cherax</taxon>
    </lineage>
</organism>
<evidence type="ECO:0000313" key="27">
    <source>
        <dbReference type="Proteomes" id="UP001445076"/>
    </source>
</evidence>
<dbReference type="Pfam" id="PF17900">
    <property type="entry name" value="Peptidase_M1_N"/>
    <property type="match status" value="1"/>
</dbReference>
<evidence type="ECO:0000256" key="2">
    <source>
        <dbReference type="ARBA" id="ARBA00004606"/>
    </source>
</evidence>
<feature type="domain" description="Peptidase M1 membrane alanine aminopeptidase" evidence="23">
    <location>
        <begin position="307"/>
        <end position="529"/>
    </location>
</feature>
<evidence type="ECO:0000256" key="22">
    <source>
        <dbReference type="RuleBase" id="RU364040"/>
    </source>
</evidence>
<dbReference type="EMBL" id="JARKIK010000069">
    <property type="protein sequence ID" value="KAK8728892.1"/>
    <property type="molecule type" value="Genomic_DNA"/>
</dbReference>
<dbReference type="InterPro" id="IPR045357">
    <property type="entry name" value="Aminopeptidase_N-like_N"/>
</dbReference>
<evidence type="ECO:0000256" key="17">
    <source>
        <dbReference type="ARBA" id="ARBA00023157"/>
    </source>
</evidence>
<dbReference type="GO" id="GO:0005615">
    <property type="term" value="C:extracellular space"/>
    <property type="evidence" value="ECO:0007669"/>
    <property type="project" value="TreeGrafter"/>
</dbReference>
<feature type="binding site" evidence="20">
    <location>
        <position position="399"/>
    </location>
    <ligand>
        <name>Zn(2+)</name>
        <dbReference type="ChEBI" id="CHEBI:29105"/>
        <note>catalytic</note>
    </ligand>
</feature>
<dbReference type="CDD" id="cd09601">
    <property type="entry name" value="M1_APN-Q_like"/>
    <property type="match status" value="1"/>
</dbReference>
<dbReference type="GO" id="GO:0070006">
    <property type="term" value="F:metalloaminopeptidase activity"/>
    <property type="evidence" value="ECO:0007669"/>
    <property type="project" value="TreeGrafter"/>
</dbReference>
<dbReference type="Proteomes" id="UP001445076">
    <property type="component" value="Unassembled WGS sequence"/>
</dbReference>
<keyword evidence="8" id="KW-0812">Transmembrane</keyword>
<feature type="active site" description="Proton acceptor" evidence="19">
    <location>
        <position position="377"/>
    </location>
</feature>
<dbReference type="GO" id="GO:0098552">
    <property type="term" value="C:side of membrane"/>
    <property type="evidence" value="ECO:0007669"/>
    <property type="project" value="UniProtKB-KW"/>
</dbReference>
<dbReference type="InterPro" id="IPR042097">
    <property type="entry name" value="Aminopeptidase_N-like_N_sf"/>
</dbReference>